<feature type="compositionally biased region" description="Low complexity" evidence="1">
    <location>
        <begin position="30"/>
        <end position="58"/>
    </location>
</feature>
<dbReference type="Proteomes" id="UP000567795">
    <property type="component" value="Unassembled WGS sequence"/>
</dbReference>
<keyword evidence="4" id="KW-1185">Reference proteome</keyword>
<sequence length="224" mass="21515">MRAARSPRVRLFAGAGAVVAAMLALTACGSSEEPADAAQPAPSASASADASAPQSPAATDDQEGAAESDQTDGDASAAEDGATSGTGGSGGGAADAGDTDDAPAAGNDAPAAEGGAAPDTAEDTAEDTTVTPDGGGVDGLFTGTLSYLAPGELIISTSDGTDQAFYLAVDTQVWGAGRICGDGEAQAATACTVEELEAAVQSDAGIAAEVEMSDGIAVRVSEQR</sequence>
<comment type="caution">
    <text evidence="3">The sequence shown here is derived from an EMBL/GenBank/DDBJ whole genome shotgun (WGS) entry which is preliminary data.</text>
</comment>
<evidence type="ECO:0000256" key="2">
    <source>
        <dbReference type="SAM" id="SignalP"/>
    </source>
</evidence>
<dbReference type="AlphaFoldDB" id="A0A853A2A9"/>
<organism evidence="3 4">
    <name type="scientific">Allostreptomyces psammosilenae</name>
    <dbReference type="NCBI Taxonomy" id="1892865"/>
    <lineage>
        <taxon>Bacteria</taxon>
        <taxon>Bacillati</taxon>
        <taxon>Actinomycetota</taxon>
        <taxon>Actinomycetes</taxon>
        <taxon>Kitasatosporales</taxon>
        <taxon>Streptomycetaceae</taxon>
        <taxon>Allostreptomyces</taxon>
    </lineage>
</organism>
<feature type="compositionally biased region" description="Low complexity" evidence="1">
    <location>
        <begin position="73"/>
        <end position="83"/>
    </location>
</feature>
<name>A0A853A2A9_9ACTN</name>
<dbReference type="RefSeq" id="WP_179813519.1">
    <property type="nucleotide sequence ID" value="NZ_JACBZD010000001.1"/>
</dbReference>
<accession>A0A853A2A9</accession>
<dbReference type="EMBL" id="JACBZD010000001">
    <property type="protein sequence ID" value="NYI04652.1"/>
    <property type="molecule type" value="Genomic_DNA"/>
</dbReference>
<evidence type="ECO:0000313" key="4">
    <source>
        <dbReference type="Proteomes" id="UP000567795"/>
    </source>
</evidence>
<feature type="chain" id="PRO_5039236611" evidence="2">
    <location>
        <begin position="27"/>
        <end position="224"/>
    </location>
</feature>
<feature type="compositionally biased region" description="Acidic residues" evidence="1">
    <location>
        <begin position="60"/>
        <end position="72"/>
    </location>
</feature>
<gene>
    <name evidence="3" type="ORF">FHU37_001595</name>
</gene>
<feature type="region of interest" description="Disordered" evidence="1">
    <location>
        <begin position="30"/>
        <end position="137"/>
    </location>
</feature>
<evidence type="ECO:0000256" key="1">
    <source>
        <dbReference type="SAM" id="MobiDB-lite"/>
    </source>
</evidence>
<dbReference type="PROSITE" id="PS51257">
    <property type="entry name" value="PROKAR_LIPOPROTEIN"/>
    <property type="match status" value="1"/>
</dbReference>
<proteinExistence type="predicted"/>
<protein>
    <submittedName>
        <fullName evidence="3">Uncharacterized protein</fullName>
    </submittedName>
</protein>
<feature type="signal peptide" evidence="2">
    <location>
        <begin position="1"/>
        <end position="26"/>
    </location>
</feature>
<feature type="compositionally biased region" description="Low complexity" evidence="1">
    <location>
        <begin position="102"/>
        <end position="119"/>
    </location>
</feature>
<reference evidence="3 4" key="1">
    <citation type="submission" date="2020-07" db="EMBL/GenBank/DDBJ databases">
        <title>Sequencing the genomes of 1000 actinobacteria strains.</title>
        <authorList>
            <person name="Klenk H.-P."/>
        </authorList>
    </citation>
    <scope>NUCLEOTIDE SEQUENCE [LARGE SCALE GENOMIC DNA]</scope>
    <source>
        <strain evidence="3 4">DSM 42178</strain>
    </source>
</reference>
<feature type="compositionally biased region" description="Gly residues" evidence="1">
    <location>
        <begin position="84"/>
        <end position="94"/>
    </location>
</feature>
<evidence type="ECO:0000313" key="3">
    <source>
        <dbReference type="EMBL" id="NYI04652.1"/>
    </source>
</evidence>
<keyword evidence="2" id="KW-0732">Signal</keyword>